<dbReference type="Proteomes" id="UP000077603">
    <property type="component" value="Chromosome"/>
</dbReference>
<accession>A0A172Y7Y0</accession>
<reference evidence="1 2" key="1">
    <citation type="journal article" date="2014" name="Genome Announc.">
        <title>Genome Sequence of a Promising Hydrogen-Producing Facultative Anaerobic Bacterium, Brevundimonas naejangsanensis Strain B1.</title>
        <authorList>
            <person name="Su H."/>
            <person name="Zhang T."/>
            <person name="Bao M."/>
            <person name="Jiang Y."/>
            <person name="Wang Y."/>
            <person name="Tan T."/>
        </authorList>
    </citation>
    <scope>NUCLEOTIDE SEQUENCE [LARGE SCALE GENOMIC DNA]</scope>
    <source>
        <strain evidence="1 2">B1</strain>
    </source>
</reference>
<evidence type="ECO:0000313" key="2">
    <source>
        <dbReference type="Proteomes" id="UP000077603"/>
    </source>
</evidence>
<dbReference type="OrthoDB" id="7204355at2"/>
<dbReference type="KEGG" id="bne:DA69_11610"/>
<keyword evidence="2" id="KW-1185">Reference proteome</keyword>
<dbReference type="EMBL" id="CP015614">
    <property type="protein sequence ID" value="ANF55333.1"/>
    <property type="molecule type" value="Genomic_DNA"/>
</dbReference>
<proteinExistence type="predicted"/>
<gene>
    <name evidence="1" type="ORF">DA69_11610</name>
</gene>
<name>A0A172Y7Y0_9CAUL</name>
<sequence>MAGAFPSLPGLKRVAPRRGAGALIPAALAAAAWPPVILTLFIWPPENWWSGVDTDWRLVLLAVGLIAAPVGLWLLLNSHARTGRPSTRLGVIGRFTVFGGLLAAAMQATMAAIMATLAGAASQSLVQGLGAIETALLIYGVAGLPLAVMVGVSYALWGGLCVAWLGFVPAPVVKNRMGVLQERDVTGI</sequence>
<evidence type="ECO:0008006" key="3">
    <source>
        <dbReference type="Google" id="ProtNLM"/>
    </source>
</evidence>
<protein>
    <recommendedName>
        <fullName evidence="3">Phthalate transporter</fullName>
    </recommendedName>
</protein>
<dbReference type="STRING" id="588932.DA69_11610"/>
<organism evidence="1 2">
    <name type="scientific">Brevundimonas naejangsanensis</name>
    <dbReference type="NCBI Taxonomy" id="588932"/>
    <lineage>
        <taxon>Bacteria</taxon>
        <taxon>Pseudomonadati</taxon>
        <taxon>Pseudomonadota</taxon>
        <taxon>Alphaproteobacteria</taxon>
        <taxon>Caulobacterales</taxon>
        <taxon>Caulobacteraceae</taxon>
        <taxon>Brevundimonas</taxon>
    </lineage>
</organism>
<evidence type="ECO:0000313" key="1">
    <source>
        <dbReference type="EMBL" id="ANF55333.1"/>
    </source>
</evidence>
<dbReference type="AlphaFoldDB" id="A0A172Y7Y0"/>
<dbReference type="RefSeq" id="WP_025976555.1">
    <property type="nucleotide sequence ID" value="NZ_CP015614.1"/>
</dbReference>